<comment type="caution">
    <text evidence="6">The sequence shown here is derived from an EMBL/GenBank/DDBJ whole genome shotgun (WGS) entry which is preliminary data.</text>
</comment>
<dbReference type="PANTHER" id="PTHR11360:SF284">
    <property type="entry name" value="EG:103B4.3 PROTEIN-RELATED"/>
    <property type="match status" value="1"/>
</dbReference>
<reference evidence="6 7" key="1">
    <citation type="submission" date="2014-10" db="EMBL/GenBank/DDBJ databases">
        <title>Genome sequence of Novosphingobium malaysiense MUSC 273(T).</title>
        <authorList>
            <person name="Lee L.-H."/>
        </authorList>
    </citation>
    <scope>NUCLEOTIDE SEQUENCE [LARGE SCALE GENOMIC DNA]</scope>
    <source>
        <strain evidence="6 7">MUSC 273</strain>
    </source>
</reference>
<dbReference type="Pfam" id="PF07690">
    <property type="entry name" value="MFS_1"/>
    <property type="match status" value="1"/>
</dbReference>
<dbReference type="PANTHER" id="PTHR11360">
    <property type="entry name" value="MONOCARBOXYLATE TRANSPORTER"/>
    <property type="match status" value="1"/>
</dbReference>
<evidence type="ECO:0000313" key="7">
    <source>
        <dbReference type="Proteomes" id="UP000031057"/>
    </source>
</evidence>
<dbReference type="Proteomes" id="UP000031057">
    <property type="component" value="Unassembled WGS sequence"/>
</dbReference>
<evidence type="ECO:0000256" key="1">
    <source>
        <dbReference type="ARBA" id="ARBA00022692"/>
    </source>
</evidence>
<accession>A0A0B1ZEQ9</accession>
<keyword evidence="3 4" id="KW-0472">Membrane</keyword>
<feature type="transmembrane region" description="Helical" evidence="4">
    <location>
        <begin position="38"/>
        <end position="60"/>
    </location>
</feature>
<feature type="transmembrane region" description="Helical" evidence="4">
    <location>
        <begin position="96"/>
        <end position="117"/>
    </location>
</feature>
<keyword evidence="2 4" id="KW-1133">Transmembrane helix</keyword>
<feature type="transmembrane region" description="Helical" evidence="4">
    <location>
        <begin position="281"/>
        <end position="298"/>
    </location>
</feature>
<organism evidence="6 7">
    <name type="scientific">Novosphingobium malaysiense</name>
    <dbReference type="NCBI Taxonomy" id="1348853"/>
    <lineage>
        <taxon>Bacteria</taxon>
        <taxon>Pseudomonadati</taxon>
        <taxon>Pseudomonadota</taxon>
        <taxon>Alphaproteobacteria</taxon>
        <taxon>Sphingomonadales</taxon>
        <taxon>Sphingomonadaceae</taxon>
        <taxon>Novosphingobium</taxon>
    </lineage>
</organism>
<dbReference type="InterPro" id="IPR050327">
    <property type="entry name" value="Proton-linked_MCT"/>
</dbReference>
<proteinExistence type="predicted"/>
<dbReference type="InterPro" id="IPR011701">
    <property type="entry name" value="MFS"/>
</dbReference>
<dbReference type="EMBL" id="JTDI01000011">
    <property type="protein sequence ID" value="KHK88990.1"/>
    <property type="molecule type" value="Genomic_DNA"/>
</dbReference>
<keyword evidence="7" id="KW-1185">Reference proteome</keyword>
<feature type="transmembrane region" description="Helical" evidence="4">
    <location>
        <begin position="129"/>
        <end position="150"/>
    </location>
</feature>
<dbReference type="AlphaFoldDB" id="A0A0B1ZEQ9"/>
<dbReference type="Gene3D" id="1.20.1250.20">
    <property type="entry name" value="MFS general substrate transporter like domains"/>
    <property type="match status" value="2"/>
</dbReference>
<evidence type="ECO:0000259" key="5">
    <source>
        <dbReference type="PROSITE" id="PS50850"/>
    </source>
</evidence>
<feature type="transmembrane region" description="Helical" evidence="4">
    <location>
        <begin position="67"/>
        <end position="90"/>
    </location>
</feature>
<dbReference type="STRING" id="1348853.LK12_23165"/>
<name>A0A0B1ZEQ9_9SPHN</name>
<dbReference type="GO" id="GO:0022857">
    <property type="term" value="F:transmembrane transporter activity"/>
    <property type="evidence" value="ECO:0007669"/>
    <property type="project" value="InterPro"/>
</dbReference>
<feature type="transmembrane region" description="Helical" evidence="4">
    <location>
        <begin position="253"/>
        <end position="274"/>
    </location>
</feature>
<feature type="domain" description="Major facilitator superfamily (MFS) profile" evidence="5">
    <location>
        <begin position="2"/>
        <end position="398"/>
    </location>
</feature>
<dbReference type="PROSITE" id="PS50850">
    <property type="entry name" value="MFS"/>
    <property type="match status" value="1"/>
</dbReference>
<dbReference type="InterPro" id="IPR036259">
    <property type="entry name" value="MFS_trans_sf"/>
</dbReference>
<feature type="transmembrane region" description="Helical" evidence="4">
    <location>
        <begin position="7"/>
        <end position="26"/>
    </location>
</feature>
<evidence type="ECO:0000313" key="6">
    <source>
        <dbReference type="EMBL" id="KHK88990.1"/>
    </source>
</evidence>
<dbReference type="SUPFAM" id="SSF103473">
    <property type="entry name" value="MFS general substrate transporter"/>
    <property type="match status" value="1"/>
</dbReference>
<dbReference type="InterPro" id="IPR020846">
    <property type="entry name" value="MFS_dom"/>
</dbReference>
<evidence type="ECO:0000256" key="3">
    <source>
        <dbReference type="ARBA" id="ARBA00023136"/>
    </source>
</evidence>
<sequence>MVAIAAVSYILLYGITYSSFGLYIVPVSDEFGLSRADMNVAMILLMLGGGLASPAVGWLVDRFPLKLIMLVSAIAIGAALAVLGLSHSLWLDAAMVLIPLPVALAGAGYLGMSALIARWFVHQRGRAMALSMLGMAVGGIIVPPALAWLIETTGWRYSLLVGAVAVVAILIPLFALVRAPEAKDETAAPAGNDVQQEVQSERTGAPLAIGEIFRMPLFWTILLAACLSMSVMQSASLSIVPVATEAGISMLEAAFLLSLAGAGTTLGNVLVAAIGDRIDRATILAGMFLILALGNLIFLNGKAYYLLVSASVALGLAGAMTPVFFAFVADRFGSNSFGTVQGLMFPATSLATAAAMRFSGEVFDRTGSYSLMFKAFTALAIAAALLILTSRFVAARSNRQHPAGPPLQSQ</sequence>
<keyword evidence="1 4" id="KW-0812">Transmembrane</keyword>
<protein>
    <recommendedName>
        <fullName evidence="5">Major facilitator superfamily (MFS) profile domain-containing protein</fullName>
    </recommendedName>
</protein>
<feature type="transmembrane region" description="Helical" evidence="4">
    <location>
        <begin position="304"/>
        <end position="328"/>
    </location>
</feature>
<feature type="transmembrane region" description="Helical" evidence="4">
    <location>
        <begin position="217"/>
        <end position="241"/>
    </location>
</feature>
<feature type="transmembrane region" description="Helical" evidence="4">
    <location>
        <begin position="340"/>
        <end position="359"/>
    </location>
</feature>
<evidence type="ECO:0000256" key="2">
    <source>
        <dbReference type="ARBA" id="ARBA00022989"/>
    </source>
</evidence>
<feature type="transmembrane region" description="Helical" evidence="4">
    <location>
        <begin position="371"/>
        <end position="394"/>
    </location>
</feature>
<feature type="transmembrane region" description="Helical" evidence="4">
    <location>
        <begin position="156"/>
        <end position="177"/>
    </location>
</feature>
<gene>
    <name evidence="6" type="ORF">LK12_23165</name>
</gene>
<evidence type="ECO:0000256" key="4">
    <source>
        <dbReference type="SAM" id="Phobius"/>
    </source>
</evidence>